<dbReference type="Pfam" id="PF25600">
    <property type="entry name" value="TRIM_CC"/>
    <property type="match status" value="1"/>
</dbReference>
<dbReference type="PROSITE" id="PS50119">
    <property type="entry name" value="ZF_BBOX"/>
    <property type="match status" value="1"/>
</dbReference>
<dbReference type="GeneTree" id="ENSGT01150000286899"/>
<dbReference type="Pfam" id="PF15227">
    <property type="entry name" value="zf-C3HC4_4"/>
    <property type="match status" value="1"/>
</dbReference>
<proteinExistence type="predicted"/>
<dbReference type="SMART" id="SM00184">
    <property type="entry name" value="RING"/>
    <property type="match status" value="1"/>
</dbReference>
<name>A0A674DJ60_SALTR</name>
<dbReference type="Gene3D" id="3.30.160.60">
    <property type="entry name" value="Classic Zinc Finger"/>
    <property type="match status" value="1"/>
</dbReference>
<feature type="domain" description="B box-type" evidence="7">
    <location>
        <begin position="134"/>
        <end position="174"/>
    </location>
</feature>
<keyword evidence="1" id="KW-0479">Metal-binding</keyword>
<feature type="coiled-coil region" evidence="5">
    <location>
        <begin position="247"/>
        <end position="281"/>
    </location>
</feature>
<dbReference type="PROSITE" id="PS50089">
    <property type="entry name" value="ZF_RING_2"/>
    <property type="match status" value="1"/>
</dbReference>
<evidence type="ECO:0000256" key="4">
    <source>
        <dbReference type="PROSITE-ProRule" id="PRU00024"/>
    </source>
</evidence>
<evidence type="ECO:0000256" key="2">
    <source>
        <dbReference type="ARBA" id="ARBA00022771"/>
    </source>
</evidence>
<dbReference type="Ensembl" id="ENSSTUT00000103167.1">
    <property type="protein sequence ID" value="ENSSTUP00000096032.1"/>
    <property type="gene ID" value="ENSSTUG00000043255.1"/>
</dbReference>
<dbReference type="PANTHER" id="PTHR25465">
    <property type="entry name" value="B-BOX DOMAIN CONTAINING"/>
    <property type="match status" value="1"/>
</dbReference>
<dbReference type="SMART" id="SM00336">
    <property type="entry name" value="BBOX"/>
    <property type="match status" value="1"/>
</dbReference>
<feature type="domain" description="RING-type" evidence="6">
    <location>
        <begin position="15"/>
        <end position="58"/>
    </location>
</feature>
<keyword evidence="5" id="KW-0175">Coiled coil</keyword>
<dbReference type="InterPro" id="IPR051051">
    <property type="entry name" value="E3_ubiq-ligase_TRIM/RNF"/>
</dbReference>
<keyword evidence="2 4" id="KW-0863">Zinc-finger</keyword>
<dbReference type="AlphaFoldDB" id="A0A674DJ60"/>
<protein>
    <submittedName>
        <fullName evidence="8">Uncharacterized protein</fullName>
    </submittedName>
</protein>
<feature type="coiled-coil region" evidence="5">
    <location>
        <begin position="189"/>
        <end position="223"/>
    </location>
</feature>
<evidence type="ECO:0000259" key="7">
    <source>
        <dbReference type="PROSITE" id="PS50119"/>
    </source>
</evidence>
<dbReference type="InParanoid" id="A0A674DJ60"/>
<dbReference type="GO" id="GO:0008270">
    <property type="term" value="F:zinc ion binding"/>
    <property type="evidence" value="ECO:0007669"/>
    <property type="project" value="UniProtKB-KW"/>
</dbReference>
<dbReference type="InterPro" id="IPR017907">
    <property type="entry name" value="Znf_RING_CS"/>
</dbReference>
<dbReference type="PANTHER" id="PTHR25465:SF5">
    <property type="entry name" value="E3 UBIQUITIN_ISG15 LIGASE TRIM25-RELATED"/>
    <property type="match status" value="1"/>
</dbReference>
<keyword evidence="9" id="KW-1185">Reference proteome</keyword>
<dbReference type="SUPFAM" id="SSF57845">
    <property type="entry name" value="B-box zinc-binding domain"/>
    <property type="match status" value="1"/>
</dbReference>
<evidence type="ECO:0000256" key="3">
    <source>
        <dbReference type="ARBA" id="ARBA00022833"/>
    </source>
</evidence>
<evidence type="ECO:0000259" key="6">
    <source>
        <dbReference type="PROSITE" id="PS50089"/>
    </source>
</evidence>
<dbReference type="Pfam" id="PF00643">
    <property type="entry name" value="zf-B_box"/>
    <property type="match status" value="1"/>
</dbReference>
<dbReference type="PROSITE" id="PS00518">
    <property type="entry name" value="ZF_RING_1"/>
    <property type="match status" value="1"/>
</dbReference>
<dbReference type="InterPro" id="IPR013083">
    <property type="entry name" value="Znf_RING/FYVE/PHD"/>
</dbReference>
<dbReference type="InterPro" id="IPR001841">
    <property type="entry name" value="Znf_RING"/>
</dbReference>
<dbReference type="SUPFAM" id="SSF57850">
    <property type="entry name" value="RING/U-box"/>
    <property type="match status" value="1"/>
</dbReference>
<organism evidence="8 9">
    <name type="scientific">Salmo trutta</name>
    <name type="common">Brown trout</name>
    <dbReference type="NCBI Taxonomy" id="8032"/>
    <lineage>
        <taxon>Eukaryota</taxon>
        <taxon>Metazoa</taxon>
        <taxon>Chordata</taxon>
        <taxon>Craniata</taxon>
        <taxon>Vertebrata</taxon>
        <taxon>Euteleostomi</taxon>
        <taxon>Actinopterygii</taxon>
        <taxon>Neopterygii</taxon>
        <taxon>Teleostei</taxon>
        <taxon>Protacanthopterygii</taxon>
        <taxon>Salmoniformes</taxon>
        <taxon>Salmonidae</taxon>
        <taxon>Salmoninae</taxon>
        <taxon>Salmo</taxon>
    </lineage>
</organism>
<reference evidence="8" key="1">
    <citation type="submission" date="2025-08" db="UniProtKB">
        <authorList>
            <consortium name="Ensembl"/>
        </authorList>
    </citation>
    <scope>IDENTIFICATION</scope>
</reference>
<dbReference type="Gene3D" id="4.10.830.40">
    <property type="match status" value="1"/>
</dbReference>
<reference evidence="8" key="2">
    <citation type="submission" date="2025-09" db="UniProtKB">
        <authorList>
            <consortium name="Ensembl"/>
        </authorList>
    </citation>
    <scope>IDENTIFICATION</scope>
</reference>
<keyword evidence="3" id="KW-0862">Zinc</keyword>
<dbReference type="Proteomes" id="UP000472277">
    <property type="component" value="Unassembled WGS sequence"/>
</dbReference>
<dbReference type="InterPro" id="IPR000315">
    <property type="entry name" value="Znf_B-box"/>
</dbReference>
<evidence type="ECO:0000313" key="9">
    <source>
        <dbReference type="Proteomes" id="UP000472277"/>
    </source>
</evidence>
<accession>A0A674DJ60</accession>
<dbReference type="InterPro" id="IPR058030">
    <property type="entry name" value="TRIM8/14/16/25/29/45/65_CC"/>
</dbReference>
<dbReference type="OMA" id="FECHEIV"/>
<evidence type="ECO:0000256" key="1">
    <source>
        <dbReference type="ARBA" id="ARBA00022723"/>
    </source>
</evidence>
<dbReference type="CDD" id="cd19769">
    <property type="entry name" value="Bbox2_TRIM16-like"/>
    <property type="match status" value="1"/>
</dbReference>
<evidence type="ECO:0000256" key="5">
    <source>
        <dbReference type="SAM" id="Coils"/>
    </source>
</evidence>
<sequence>MAQQGVLLDQDQFCCSVCLDLLKEPVTIPCGHSYCRSCIEGCWDQDVLKGVYSCPQCRQTFSPRPSLSKNNMLAELVEKLKKTGLQAAPPPALCYKALMSCLVCLASYCETHLQSHYESPALKKHKLVKATAQLQEKICSHHDKLLEVYCRTDQQCICLMCTMDEHKGHDTVSAAAERTEKQRQLGMSQQKVQQRFQEREKELKELQQAVESLKRSAQAAVEDSDQIFTELIRSIERRSSEVKELIRAQEKAQVSEAEVVLEQLKQEIAELRKRSTELEQLSHTEDHIHFLQSYQSLSSISVSSDLPSTVVRPLQYFGDVSKTVSELREKLEDFLKGEWTKISTTGVLKTIRTSTLDH</sequence>
<evidence type="ECO:0000313" key="8">
    <source>
        <dbReference type="Ensembl" id="ENSSTUP00000096032.1"/>
    </source>
</evidence>
<dbReference type="Gene3D" id="3.30.40.10">
    <property type="entry name" value="Zinc/RING finger domain, C3HC4 (zinc finger)"/>
    <property type="match status" value="1"/>
</dbReference>